<dbReference type="Proteomes" id="UP001159364">
    <property type="component" value="Linkage Group LG05"/>
</dbReference>
<dbReference type="Gene3D" id="3.30.420.10">
    <property type="entry name" value="Ribonuclease H-like superfamily/Ribonuclease H"/>
    <property type="match status" value="1"/>
</dbReference>
<feature type="region of interest" description="Disordered" evidence="7">
    <location>
        <begin position="860"/>
        <end position="908"/>
    </location>
</feature>
<dbReference type="GO" id="GO:0003676">
    <property type="term" value="F:nucleic acid binding"/>
    <property type="evidence" value="ECO:0007669"/>
    <property type="project" value="InterPro"/>
</dbReference>
<dbReference type="InterPro" id="IPR043128">
    <property type="entry name" value="Rev_trsase/Diguanyl_cyclase"/>
</dbReference>
<protein>
    <recommendedName>
        <fullName evidence="8">Integrase catalytic domain-containing protein</fullName>
    </recommendedName>
</protein>
<name>A0AAV8TAE0_9ROSI</name>
<feature type="domain" description="Integrase catalytic" evidence="8">
    <location>
        <begin position="584"/>
        <end position="748"/>
    </location>
</feature>
<organism evidence="9 10">
    <name type="scientific">Erythroxylum novogranatense</name>
    <dbReference type="NCBI Taxonomy" id="1862640"/>
    <lineage>
        <taxon>Eukaryota</taxon>
        <taxon>Viridiplantae</taxon>
        <taxon>Streptophyta</taxon>
        <taxon>Embryophyta</taxon>
        <taxon>Tracheophyta</taxon>
        <taxon>Spermatophyta</taxon>
        <taxon>Magnoliopsida</taxon>
        <taxon>eudicotyledons</taxon>
        <taxon>Gunneridae</taxon>
        <taxon>Pentapetalae</taxon>
        <taxon>rosids</taxon>
        <taxon>fabids</taxon>
        <taxon>Malpighiales</taxon>
        <taxon>Erythroxylaceae</taxon>
        <taxon>Erythroxylum</taxon>
    </lineage>
</organism>
<dbReference type="GO" id="GO:0015074">
    <property type="term" value="P:DNA integration"/>
    <property type="evidence" value="ECO:0007669"/>
    <property type="project" value="InterPro"/>
</dbReference>
<keyword evidence="10" id="KW-1185">Reference proteome</keyword>
<gene>
    <name evidence="9" type="ORF">K2173_003559</name>
</gene>
<evidence type="ECO:0000259" key="8">
    <source>
        <dbReference type="PROSITE" id="PS50994"/>
    </source>
</evidence>
<keyword evidence="4" id="KW-0255">Endonuclease</keyword>
<proteinExistence type="predicted"/>
<evidence type="ECO:0000313" key="9">
    <source>
        <dbReference type="EMBL" id="KAJ8763777.1"/>
    </source>
</evidence>
<evidence type="ECO:0000256" key="7">
    <source>
        <dbReference type="SAM" id="MobiDB-lite"/>
    </source>
</evidence>
<reference evidence="9 10" key="1">
    <citation type="submission" date="2021-09" db="EMBL/GenBank/DDBJ databases">
        <title>Genomic insights and catalytic innovation underlie evolution of tropane alkaloids biosynthesis.</title>
        <authorList>
            <person name="Wang Y.-J."/>
            <person name="Tian T."/>
            <person name="Huang J.-P."/>
            <person name="Huang S.-X."/>
        </authorList>
    </citation>
    <scope>NUCLEOTIDE SEQUENCE [LARGE SCALE GENOMIC DNA]</scope>
    <source>
        <strain evidence="9">KIB-2018</strain>
        <tissue evidence="9">Leaf</tissue>
    </source>
</reference>
<dbReference type="GO" id="GO:0016787">
    <property type="term" value="F:hydrolase activity"/>
    <property type="evidence" value="ECO:0007669"/>
    <property type="project" value="UniProtKB-KW"/>
</dbReference>
<sequence>MISMKEGKITMEVGDQQVSFNIYEAMKHPHEDYSLLGVHMINLAVDDACQNYKLQKDSLDAGLHSLDLGKKFSVHVSGKQERLATTAYQETDFTSKERGSDLFSLELHKLIPSVVQPPELELKPLPTTLKYAFLESNERLPVIIASTLSHIEEERLMNVLREHKRAIGWTLAYTPDICPAICTHRILLSEGSKLECMEVFMDDFTVYGDSFDACLCSLAKVLQRCIEKNLILNFEKCHFMVSEGIVLGHLISSKGIEVNKAKIEVISSLPYPVCIRDIRSYLGHAGFYRHFIKDFSKIALPLSKLLQIDENFEFDDSCNNAFNMLKSKLISPPILVAPDWNLPFELSYDASNCVVRAMLGQWEEKLPRVIVYASKTLDPTQINYTTIEKELFAVIFALEKFRQYLLNSHVTIFTDHAAIRYLFKKPQSKPRLIRLPNDTQGVDSSELTCDSFPDSVLCASIFKEPWYAHIVNYLMSGLTPPFMSQAQAQKLKSEARHYIWDAPHLWRMCSDQVIRKCVPHEECDDIISACHSMVCGGHFSARRTSRKILDSGFYWPTLFKDSFNFFRSCDKCQRFGGLGKRHEMPQQPLLFCKIFEAWGIDFMGPFPPSFGFVYIFLAVDYVSKWIEAIPTRKDDAQAVSEFLKSNIFCRFGIPKAVVSDKGTHFCNRAIANLFFKFGVTHKVSTAYHPQTNGQAEVSNREVKHILEKIVKPSKKDWSLRLKEALWAYRTAYKSPIGMSPYRLIYGKACHLPVELEHKTYWAVKQCNMDLESSGIERMLQLQELEELRLEAYEHSRLYNEKAKLMHDKIIQRKSFKEGDKVLLFKARFAFKHGTFNTHWVEPYLVTKGTKRVKRLRRVNTSRRMKKSARRDVMQATRLGEDPRSARRGAYKASRRGEDQEQHAATPTK</sequence>
<dbReference type="InterPro" id="IPR041588">
    <property type="entry name" value="Integrase_H2C2"/>
</dbReference>
<evidence type="ECO:0000256" key="2">
    <source>
        <dbReference type="ARBA" id="ARBA00022695"/>
    </source>
</evidence>
<dbReference type="PANTHER" id="PTHR37984">
    <property type="entry name" value="PROTEIN CBG26694"/>
    <property type="match status" value="1"/>
</dbReference>
<dbReference type="AlphaFoldDB" id="A0AAV8TAE0"/>
<dbReference type="Pfam" id="PF17917">
    <property type="entry name" value="RT_RNaseH"/>
    <property type="match status" value="1"/>
</dbReference>
<dbReference type="FunFam" id="3.30.70.270:FF:000020">
    <property type="entry name" value="Transposon Tf2-6 polyprotein-like Protein"/>
    <property type="match status" value="1"/>
</dbReference>
<dbReference type="CDD" id="cd09274">
    <property type="entry name" value="RNase_HI_RT_Ty3"/>
    <property type="match status" value="1"/>
</dbReference>
<dbReference type="InterPro" id="IPR012337">
    <property type="entry name" value="RNaseH-like_sf"/>
</dbReference>
<accession>A0AAV8TAE0</accession>
<evidence type="ECO:0000313" key="10">
    <source>
        <dbReference type="Proteomes" id="UP001159364"/>
    </source>
</evidence>
<dbReference type="GO" id="GO:0004519">
    <property type="term" value="F:endonuclease activity"/>
    <property type="evidence" value="ECO:0007669"/>
    <property type="project" value="UniProtKB-KW"/>
</dbReference>
<dbReference type="GO" id="GO:0003964">
    <property type="term" value="F:RNA-directed DNA polymerase activity"/>
    <property type="evidence" value="ECO:0007669"/>
    <property type="project" value="UniProtKB-KW"/>
</dbReference>
<dbReference type="SUPFAM" id="SSF56672">
    <property type="entry name" value="DNA/RNA polymerases"/>
    <property type="match status" value="1"/>
</dbReference>
<dbReference type="Pfam" id="PF00665">
    <property type="entry name" value="rve"/>
    <property type="match status" value="1"/>
</dbReference>
<dbReference type="SUPFAM" id="SSF53098">
    <property type="entry name" value="Ribonuclease H-like"/>
    <property type="match status" value="1"/>
</dbReference>
<dbReference type="Gene3D" id="1.10.340.70">
    <property type="match status" value="1"/>
</dbReference>
<dbReference type="EMBL" id="JAIWQS010000005">
    <property type="protein sequence ID" value="KAJ8763777.1"/>
    <property type="molecule type" value="Genomic_DNA"/>
</dbReference>
<evidence type="ECO:0000256" key="5">
    <source>
        <dbReference type="ARBA" id="ARBA00022801"/>
    </source>
</evidence>
<dbReference type="InterPro" id="IPR001584">
    <property type="entry name" value="Integrase_cat-core"/>
</dbReference>
<dbReference type="PANTHER" id="PTHR37984:SF5">
    <property type="entry name" value="PROTEIN NYNRIN-LIKE"/>
    <property type="match status" value="1"/>
</dbReference>
<evidence type="ECO:0000256" key="4">
    <source>
        <dbReference type="ARBA" id="ARBA00022759"/>
    </source>
</evidence>
<keyword evidence="6" id="KW-0695">RNA-directed DNA polymerase</keyword>
<dbReference type="InterPro" id="IPR041373">
    <property type="entry name" value="RT_RNaseH"/>
</dbReference>
<keyword evidence="2" id="KW-0548">Nucleotidyltransferase</keyword>
<keyword evidence="3" id="KW-0540">Nuclease</keyword>
<dbReference type="PROSITE" id="PS50994">
    <property type="entry name" value="INTEGRASE"/>
    <property type="match status" value="1"/>
</dbReference>
<dbReference type="InterPro" id="IPR036397">
    <property type="entry name" value="RNaseH_sf"/>
</dbReference>
<keyword evidence="1" id="KW-0808">Transferase</keyword>
<dbReference type="Gene3D" id="3.30.70.270">
    <property type="match status" value="2"/>
</dbReference>
<evidence type="ECO:0000256" key="6">
    <source>
        <dbReference type="ARBA" id="ARBA00022918"/>
    </source>
</evidence>
<dbReference type="InterPro" id="IPR050951">
    <property type="entry name" value="Retrovirus_Pol_polyprotein"/>
</dbReference>
<evidence type="ECO:0000256" key="3">
    <source>
        <dbReference type="ARBA" id="ARBA00022722"/>
    </source>
</evidence>
<dbReference type="Gene3D" id="3.10.20.370">
    <property type="match status" value="1"/>
</dbReference>
<dbReference type="InterPro" id="IPR043502">
    <property type="entry name" value="DNA/RNA_pol_sf"/>
</dbReference>
<dbReference type="Pfam" id="PF17921">
    <property type="entry name" value="Integrase_H2C2"/>
    <property type="match status" value="1"/>
</dbReference>
<keyword evidence="5" id="KW-0378">Hydrolase</keyword>
<comment type="caution">
    <text evidence="9">The sequence shown here is derived from an EMBL/GenBank/DDBJ whole genome shotgun (WGS) entry which is preliminary data.</text>
</comment>
<evidence type="ECO:0000256" key="1">
    <source>
        <dbReference type="ARBA" id="ARBA00022679"/>
    </source>
</evidence>